<keyword evidence="5" id="KW-1185">Reference proteome</keyword>
<dbReference type="PROSITE" id="PS51257">
    <property type="entry name" value="PROKAR_LIPOPROTEIN"/>
    <property type="match status" value="1"/>
</dbReference>
<evidence type="ECO:0000256" key="1">
    <source>
        <dbReference type="SAM" id="MobiDB-lite"/>
    </source>
</evidence>
<keyword evidence="2" id="KW-0472">Membrane</keyword>
<accession>A0ABD0JFV8</accession>
<feature type="compositionally biased region" description="Low complexity" evidence="1">
    <location>
        <begin position="274"/>
        <end position="284"/>
    </location>
</feature>
<protein>
    <recommendedName>
        <fullName evidence="6">SEFIR domain-containing protein</fullName>
    </recommendedName>
</protein>
<gene>
    <name evidence="4" type="ORF">BaRGS_00034962</name>
</gene>
<reference evidence="4 5" key="1">
    <citation type="journal article" date="2023" name="Sci. Data">
        <title>Genome assembly of the Korean intertidal mud-creeper Batillaria attramentaria.</title>
        <authorList>
            <person name="Patra A.K."/>
            <person name="Ho P.T."/>
            <person name="Jun S."/>
            <person name="Lee S.J."/>
            <person name="Kim Y."/>
            <person name="Won Y.J."/>
        </authorList>
    </citation>
    <scope>NUCLEOTIDE SEQUENCE [LARGE SCALE GENOMIC DNA]</scope>
    <source>
        <strain evidence="4">Wonlab-2016</strain>
    </source>
</reference>
<feature type="transmembrane region" description="Helical" evidence="2">
    <location>
        <begin position="303"/>
        <end position="324"/>
    </location>
</feature>
<name>A0ABD0JFV8_9CAEN</name>
<feature type="compositionally biased region" description="Polar residues" evidence="1">
    <location>
        <begin position="234"/>
        <end position="246"/>
    </location>
</feature>
<feature type="region of interest" description="Disordered" evidence="1">
    <location>
        <begin position="336"/>
        <end position="394"/>
    </location>
</feature>
<evidence type="ECO:0000256" key="3">
    <source>
        <dbReference type="SAM" id="SignalP"/>
    </source>
</evidence>
<proteinExistence type="predicted"/>
<keyword evidence="3" id="KW-0732">Signal</keyword>
<feature type="region of interest" description="Disordered" evidence="1">
    <location>
        <begin position="274"/>
        <end position="296"/>
    </location>
</feature>
<keyword evidence="2" id="KW-0812">Transmembrane</keyword>
<sequence>MRTGFESLWLRMAALVVVAPLMVLQATASCYASCDCSSVTCSLEDGTSCDVTLNATCGGLYVYQLPVTSTEGQQQTVNVAVSWVPGEDEPPSPKNVTYVPSRTTVGRLIVDGTFIIPVSHTVTTATLSDVSCPIESPAADVSCPIGIEMTAELTLQNVNETDHMGVEMHVFYLLPGGNRSAGEVTSSTSPDRTDSGDKVSNYMSPSDSGIGDTSRTDYPGSEITRDKGRVAASSKDTTNTKSLEQAPTLSSFTTSASGLVVDTTLTEATSDVTTANATSSVVTTESNQSADRGSRGITSPVDVITVLIVGFLVLAAIIALGLAIRQTYRRATHRHNFKPIKPDLQGSSRYSRKSAIPDSPADDTSQTSVEMAEQAENPLGRTRHDERSPPACATLTPRTKDVVLIYDGDSKRHVHNVQLFRHELAQRLGSQFRFHEWVISEVLSKECLPPRDSRGKVKIILMLSPGIKDMLTGSNPSADPQAVKQFLCHILQSTPCYYLVLLVKRDVITGDDVKFFSAIFPVVERTYEIKDSECEQFHSLVEEIIKDDERTDSVVEFDSRSFDLPSSVCDVTSLELQKRFQKLNDANDNWSEAPRSLSVQQSVISV</sequence>
<feature type="region of interest" description="Disordered" evidence="1">
    <location>
        <begin position="179"/>
        <end position="246"/>
    </location>
</feature>
<feature type="compositionally biased region" description="Polar residues" evidence="1">
    <location>
        <begin position="201"/>
        <end position="213"/>
    </location>
</feature>
<evidence type="ECO:0008006" key="6">
    <source>
        <dbReference type="Google" id="ProtNLM"/>
    </source>
</evidence>
<feature type="chain" id="PRO_5044792258" description="SEFIR domain-containing protein" evidence="3">
    <location>
        <begin position="29"/>
        <end position="606"/>
    </location>
</feature>
<keyword evidence="2" id="KW-1133">Transmembrane helix</keyword>
<evidence type="ECO:0000313" key="5">
    <source>
        <dbReference type="Proteomes" id="UP001519460"/>
    </source>
</evidence>
<dbReference type="EMBL" id="JACVVK020000457">
    <property type="protein sequence ID" value="KAK7473794.1"/>
    <property type="molecule type" value="Genomic_DNA"/>
</dbReference>
<feature type="signal peptide" evidence="3">
    <location>
        <begin position="1"/>
        <end position="28"/>
    </location>
</feature>
<dbReference type="Proteomes" id="UP001519460">
    <property type="component" value="Unassembled WGS sequence"/>
</dbReference>
<evidence type="ECO:0000313" key="4">
    <source>
        <dbReference type="EMBL" id="KAK7473794.1"/>
    </source>
</evidence>
<organism evidence="4 5">
    <name type="scientific">Batillaria attramentaria</name>
    <dbReference type="NCBI Taxonomy" id="370345"/>
    <lineage>
        <taxon>Eukaryota</taxon>
        <taxon>Metazoa</taxon>
        <taxon>Spiralia</taxon>
        <taxon>Lophotrochozoa</taxon>
        <taxon>Mollusca</taxon>
        <taxon>Gastropoda</taxon>
        <taxon>Caenogastropoda</taxon>
        <taxon>Sorbeoconcha</taxon>
        <taxon>Cerithioidea</taxon>
        <taxon>Batillariidae</taxon>
        <taxon>Batillaria</taxon>
    </lineage>
</organism>
<comment type="caution">
    <text evidence="4">The sequence shown here is derived from an EMBL/GenBank/DDBJ whole genome shotgun (WGS) entry which is preliminary data.</text>
</comment>
<dbReference type="AlphaFoldDB" id="A0ABD0JFV8"/>
<evidence type="ECO:0000256" key="2">
    <source>
        <dbReference type="SAM" id="Phobius"/>
    </source>
</evidence>